<evidence type="ECO:0000259" key="4">
    <source>
        <dbReference type="PROSITE" id="PS50127"/>
    </source>
</evidence>
<name>A0AAV9I585_9PEZI</name>
<gene>
    <name evidence="5" type="ORF">QBC42DRAFT_165567</name>
</gene>
<feature type="region of interest" description="Disordered" evidence="3">
    <location>
        <begin position="497"/>
        <end position="522"/>
    </location>
</feature>
<dbReference type="Pfam" id="PF00179">
    <property type="entry name" value="UQ_con"/>
    <property type="match status" value="1"/>
</dbReference>
<evidence type="ECO:0000313" key="6">
    <source>
        <dbReference type="Proteomes" id="UP001321749"/>
    </source>
</evidence>
<organism evidence="5 6">
    <name type="scientific">Cladorrhinum samala</name>
    <dbReference type="NCBI Taxonomy" id="585594"/>
    <lineage>
        <taxon>Eukaryota</taxon>
        <taxon>Fungi</taxon>
        <taxon>Dikarya</taxon>
        <taxon>Ascomycota</taxon>
        <taxon>Pezizomycotina</taxon>
        <taxon>Sordariomycetes</taxon>
        <taxon>Sordariomycetidae</taxon>
        <taxon>Sordariales</taxon>
        <taxon>Podosporaceae</taxon>
        <taxon>Cladorrhinum</taxon>
    </lineage>
</organism>
<dbReference type="AlphaFoldDB" id="A0AAV9I585"/>
<evidence type="ECO:0000256" key="3">
    <source>
        <dbReference type="SAM" id="MobiDB-lite"/>
    </source>
</evidence>
<dbReference type="InterPro" id="IPR000608">
    <property type="entry name" value="UBC"/>
</dbReference>
<feature type="compositionally biased region" description="Basic residues" evidence="3">
    <location>
        <begin position="11"/>
        <end position="25"/>
    </location>
</feature>
<feature type="compositionally biased region" description="Low complexity" evidence="3">
    <location>
        <begin position="47"/>
        <end position="78"/>
    </location>
</feature>
<dbReference type="Proteomes" id="UP001321749">
    <property type="component" value="Unassembled WGS sequence"/>
</dbReference>
<feature type="region of interest" description="Disordered" evidence="3">
    <location>
        <begin position="1"/>
        <end position="100"/>
    </location>
</feature>
<accession>A0AAV9I585</accession>
<evidence type="ECO:0000256" key="1">
    <source>
        <dbReference type="ARBA" id="ARBA00022679"/>
    </source>
</evidence>
<dbReference type="PANTHER" id="PTHR46116">
    <property type="entry name" value="(E3-INDEPENDENT) E2 UBIQUITIN-CONJUGATING ENZYME"/>
    <property type="match status" value="1"/>
</dbReference>
<proteinExistence type="predicted"/>
<dbReference type="Gene3D" id="3.10.110.10">
    <property type="entry name" value="Ubiquitin Conjugating Enzyme"/>
    <property type="match status" value="1"/>
</dbReference>
<sequence length="794" mass="87523">MTHLRETLGKGLKKMHGILKPSKRRISVEENDETQQPKQQRTDQDQTPRTISADLSSSSPSYQASSAQPTPPSSASGSTNQYSLVARSGPKGNGNPGYPIDLTGLDSETGFDASNQMVNNEKLARTIQDGDNPEDIAQKLGGPKELAEWKALLQRTQCGRCKSHSAIFANEKATISHTRQMVKEGRAQASPGFLHSYVQCQSCKLWCCIGCPKRYRGTKVPVAAQTSAGPTADSNNWCCVTGRLYVAFCLLCGFEVPPPSASSSSQSSGKLFIFQTKPKSHDPHPNAFSKGTGYGAAARLLGPFAQRTTTKQTKEPTEAGPYFDALAGVLPCPSRDNPTAFDQTRHPTLSAILPRSPMLRLASEVLRAASIDDISAQHETINAVVNFVETLSSHWDTKAFLHQEQVLHPPSQQLFRHIVTPLSTGPTTRSKVNLRLGDEKAPETGQALATIIEHSAVASRVFLEAASKRDITDSTEDARALAIMRRIANLDDLLKGQHNQQDPAAEVKSKAPSPTPNVVTRSRSLKGKEIQTMSDAEQWHRKHCIMSVSEAEITRNYSFTEEAITVGKATLAANRMKKVFAQTASLHAPNALPDGIYVRYGEERPDMMRFLIMGPANTPYEHGIFEFDMLCGAEFPLKPPLVKFKTTGGGKVRFNPNLYHDGKVCLSLLGTWEGSPWDPAQSTIAQILLSLQSMVFVERPYYNEPGYEYRPNKEQEEAYNRAIEPHTINHALLNYLPPNAMDPLWADVIQAHFEQKGEKILQTVNQWGSLPNSQVTAKLRKQLEDALKTRKIFN</sequence>
<dbReference type="GO" id="GO:0016740">
    <property type="term" value="F:transferase activity"/>
    <property type="evidence" value="ECO:0007669"/>
    <property type="project" value="UniProtKB-KW"/>
</dbReference>
<feature type="domain" description="UBC core" evidence="4">
    <location>
        <begin position="574"/>
        <end position="732"/>
    </location>
</feature>
<comment type="caution">
    <text evidence="5">The sequence shown here is derived from an EMBL/GenBank/DDBJ whole genome shotgun (WGS) entry which is preliminary data.</text>
</comment>
<dbReference type="SMART" id="SM00212">
    <property type="entry name" value="UBCc"/>
    <property type="match status" value="1"/>
</dbReference>
<dbReference type="EMBL" id="MU864928">
    <property type="protein sequence ID" value="KAK4467204.1"/>
    <property type="molecule type" value="Genomic_DNA"/>
</dbReference>
<reference evidence="5" key="1">
    <citation type="journal article" date="2023" name="Mol. Phylogenet. Evol.">
        <title>Genome-scale phylogeny and comparative genomics of the fungal order Sordariales.</title>
        <authorList>
            <person name="Hensen N."/>
            <person name="Bonometti L."/>
            <person name="Westerberg I."/>
            <person name="Brannstrom I.O."/>
            <person name="Guillou S."/>
            <person name="Cros-Aarteil S."/>
            <person name="Calhoun S."/>
            <person name="Haridas S."/>
            <person name="Kuo A."/>
            <person name="Mondo S."/>
            <person name="Pangilinan J."/>
            <person name="Riley R."/>
            <person name="LaButti K."/>
            <person name="Andreopoulos B."/>
            <person name="Lipzen A."/>
            <person name="Chen C."/>
            <person name="Yan M."/>
            <person name="Daum C."/>
            <person name="Ng V."/>
            <person name="Clum A."/>
            <person name="Steindorff A."/>
            <person name="Ohm R.A."/>
            <person name="Martin F."/>
            <person name="Silar P."/>
            <person name="Natvig D.O."/>
            <person name="Lalanne C."/>
            <person name="Gautier V."/>
            <person name="Ament-Velasquez S.L."/>
            <person name="Kruys A."/>
            <person name="Hutchinson M.I."/>
            <person name="Powell A.J."/>
            <person name="Barry K."/>
            <person name="Miller A.N."/>
            <person name="Grigoriev I.V."/>
            <person name="Debuchy R."/>
            <person name="Gladieux P."/>
            <person name="Hiltunen Thoren M."/>
            <person name="Johannesson H."/>
        </authorList>
    </citation>
    <scope>NUCLEOTIDE SEQUENCE</scope>
    <source>
        <strain evidence="5">PSN324</strain>
    </source>
</reference>
<keyword evidence="1" id="KW-0808">Transferase</keyword>
<reference evidence="5" key="2">
    <citation type="submission" date="2023-06" db="EMBL/GenBank/DDBJ databases">
        <authorList>
            <consortium name="Lawrence Berkeley National Laboratory"/>
            <person name="Mondo S.J."/>
            <person name="Hensen N."/>
            <person name="Bonometti L."/>
            <person name="Westerberg I."/>
            <person name="Brannstrom I.O."/>
            <person name="Guillou S."/>
            <person name="Cros-Aarteil S."/>
            <person name="Calhoun S."/>
            <person name="Haridas S."/>
            <person name="Kuo A."/>
            <person name="Pangilinan J."/>
            <person name="Riley R."/>
            <person name="Labutti K."/>
            <person name="Andreopoulos B."/>
            <person name="Lipzen A."/>
            <person name="Chen C."/>
            <person name="Yanf M."/>
            <person name="Daum C."/>
            <person name="Ng V."/>
            <person name="Clum A."/>
            <person name="Steindorff A."/>
            <person name="Ohm R."/>
            <person name="Martin F."/>
            <person name="Silar P."/>
            <person name="Natvig D."/>
            <person name="Lalanne C."/>
            <person name="Gautier V."/>
            <person name="Ament-Velasquez S.L."/>
            <person name="Kruys A."/>
            <person name="Hutchinson M.I."/>
            <person name="Powell A.J."/>
            <person name="Barry K."/>
            <person name="Miller A.N."/>
            <person name="Grigoriev I.V."/>
            <person name="Debuchy R."/>
            <person name="Gladieux P."/>
            <person name="Thoren M.H."/>
            <person name="Johannesson H."/>
        </authorList>
    </citation>
    <scope>NUCLEOTIDE SEQUENCE</scope>
    <source>
        <strain evidence="5">PSN324</strain>
    </source>
</reference>
<evidence type="ECO:0000256" key="2">
    <source>
        <dbReference type="ARBA" id="ARBA00022786"/>
    </source>
</evidence>
<dbReference type="SUPFAM" id="SSF54495">
    <property type="entry name" value="UBC-like"/>
    <property type="match status" value="1"/>
</dbReference>
<keyword evidence="2" id="KW-0833">Ubl conjugation pathway</keyword>
<keyword evidence="6" id="KW-1185">Reference proteome</keyword>
<protein>
    <recommendedName>
        <fullName evidence="4">UBC core domain-containing protein</fullName>
    </recommendedName>
</protein>
<dbReference type="InterPro" id="IPR016135">
    <property type="entry name" value="UBQ-conjugating_enzyme/RWD"/>
</dbReference>
<evidence type="ECO:0000313" key="5">
    <source>
        <dbReference type="EMBL" id="KAK4467204.1"/>
    </source>
</evidence>
<dbReference type="PROSITE" id="PS50127">
    <property type="entry name" value="UBC_2"/>
    <property type="match status" value="1"/>
</dbReference>
<dbReference type="PANTHER" id="PTHR46116:SF39">
    <property type="entry name" value="BACULOVIRAL IAP REPEAT-CONTAINING PROTEIN 6"/>
    <property type="match status" value="1"/>
</dbReference>